<organism evidence="2 3">
    <name type="scientific">Seohaeicola nanhaiensis</name>
    <dbReference type="NCBI Taxonomy" id="1387282"/>
    <lineage>
        <taxon>Bacteria</taxon>
        <taxon>Pseudomonadati</taxon>
        <taxon>Pseudomonadota</taxon>
        <taxon>Alphaproteobacteria</taxon>
        <taxon>Rhodobacterales</taxon>
        <taxon>Roseobacteraceae</taxon>
        <taxon>Seohaeicola</taxon>
    </lineage>
</organism>
<evidence type="ECO:0000256" key="1">
    <source>
        <dbReference type="SAM" id="Phobius"/>
    </source>
</evidence>
<accession>A0ABV9KEV9</accession>
<reference evidence="3" key="1">
    <citation type="journal article" date="2019" name="Int. J. Syst. Evol. Microbiol.">
        <title>The Global Catalogue of Microorganisms (GCM) 10K type strain sequencing project: providing services to taxonomists for standard genome sequencing and annotation.</title>
        <authorList>
            <consortium name="The Broad Institute Genomics Platform"/>
            <consortium name="The Broad Institute Genome Sequencing Center for Infectious Disease"/>
            <person name="Wu L."/>
            <person name="Ma J."/>
        </authorList>
    </citation>
    <scope>NUCLEOTIDE SEQUENCE [LARGE SCALE GENOMIC DNA]</scope>
    <source>
        <strain evidence="3">CGMCC 4.7283</strain>
    </source>
</reference>
<dbReference type="Pfam" id="PF11014">
    <property type="entry name" value="DUF2852"/>
    <property type="match status" value="1"/>
</dbReference>
<keyword evidence="1" id="KW-0472">Membrane</keyword>
<sequence>MSTTTTEFPSPSYGGWLSKTEAWLDSRGKGAWIAAMVLGFIFFWPVGLALLAYMIWSKRMFKKSCRNRHAFRSNHWNGGLHQSTGNSAFDAYKADTLRRLEEEQRDFQAFLERLREAKDKAEFDQFIDDRSRRAAQPGQDAEAS</sequence>
<dbReference type="InterPro" id="IPR021273">
    <property type="entry name" value="DUF2852"/>
</dbReference>
<protein>
    <submittedName>
        <fullName evidence="2">DUF2852 domain-containing protein</fullName>
    </submittedName>
</protein>
<dbReference type="RefSeq" id="WP_380716833.1">
    <property type="nucleotide sequence ID" value="NZ_JBHSGI010000005.1"/>
</dbReference>
<proteinExistence type="predicted"/>
<evidence type="ECO:0000313" key="3">
    <source>
        <dbReference type="Proteomes" id="UP001595973"/>
    </source>
</evidence>
<gene>
    <name evidence="2" type="ORF">ACFO5X_08245</name>
</gene>
<keyword evidence="1" id="KW-0812">Transmembrane</keyword>
<keyword evidence="3" id="KW-1185">Reference proteome</keyword>
<name>A0ABV9KEV9_9RHOB</name>
<keyword evidence="1" id="KW-1133">Transmembrane helix</keyword>
<feature type="transmembrane region" description="Helical" evidence="1">
    <location>
        <begin position="31"/>
        <end position="56"/>
    </location>
</feature>
<dbReference type="EMBL" id="JBHSGI010000005">
    <property type="protein sequence ID" value="MFC4668538.1"/>
    <property type="molecule type" value="Genomic_DNA"/>
</dbReference>
<dbReference type="Proteomes" id="UP001595973">
    <property type="component" value="Unassembled WGS sequence"/>
</dbReference>
<evidence type="ECO:0000313" key="2">
    <source>
        <dbReference type="EMBL" id="MFC4668538.1"/>
    </source>
</evidence>
<comment type="caution">
    <text evidence="2">The sequence shown here is derived from an EMBL/GenBank/DDBJ whole genome shotgun (WGS) entry which is preliminary data.</text>
</comment>